<proteinExistence type="predicted"/>
<dbReference type="Proteomes" id="UP000751190">
    <property type="component" value="Unassembled WGS sequence"/>
</dbReference>
<protein>
    <submittedName>
        <fullName evidence="1">Uncharacterized protein</fullName>
    </submittedName>
</protein>
<dbReference type="AlphaFoldDB" id="A0A8J5XLK2"/>
<comment type="caution">
    <text evidence="1">The sequence shown here is derived from an EMBL/GenBank/DDBJ whole genome shotgun (WGS) entry which is preliminary data.</text>
</comment>
<dbReference type="EMBL" id="JAGTXO010000027">
    <property type="protein sequence ID" value="KAG8461155.1"/>
    <property type="molecule type" value="Genomic_DNA"/>
</dbReference>
<sequence length="302" mass="32897">MAAGRILALVVLTTRSSPSWRRDEMGRRVGPEPRKSWAVRRCVPGTPSCVDEREGSAAEWAAYLAAVYGESGVPTSARRSLEWFYRCPPNRTANVSCGALPPPAPLSARPREVKLWQTPLLGEAFCGEPKNTDGLYAAGLHGFFVKRRSNNTPAPDGAWVEVLRGRKDDEATFNSTWYYVVRGSGVWLNVGATAHATIGARKKHHRLQVAAARAAGYDTLQFANAWDVDMHELVDLRPGARQDVLGLSTCGTAPLRTGWHHALHCACDEGAQLINCGGARRARLDAPRGSAPPTRRRVAAVR</sequence>
<reference evidence="1" key="1">
    <citation type="submission" date="2021-05" db="EMBL/GenBank/DDBJ databases">
        <title>The genome of the haptophyte Pavlova lutheri (Diacronema luteri, Pavlovales) - a model for lipid biosynthesis in eukaryotic algae.</title>
        <authorList>
            <person name="Hulatt C.J."/>
            <person name="Posewitz M.C."/>
        </authorList>
    </citation>
    <scope>NUCLEOTIDE SEQUENCE</scope>
    <source>
        <strain evidence="1">NIVA-4/92</strain>
    </source>
</reference>
<gene>
    <name evidence="1" type="ORF">KFE25_002344</name>
</gene>
<keyword evidence="2" id="KW-1185">Reference proteome</keyword>
<evidence type="ECO:0000313" key="1">
    <source>
        <dbReference type="EMBL" id="KAG8461155.1"/>
    </source>
</evidence>
<organism evidence="1 2">
    <name type="scientific">Diacronema lutheri</name>
    <name type="common">Unicellular marine alga</name>
    <name type="synonym">Monochrysis lutheri</name>
    <dbReference type="NCBI Taxonomy" id="2081491"/>
    <lineage>
        <taxon>Eukaryota</taxon>
        <taxon>Haptista</taxon>
        <taxon>Haptophyta</taxon>
        <taxon>Pavlovophyceae</taxon>
        <taxon>Pavlovales</taxon>
        <taxon>Pavlovaceae</taxon>
        <taxon>Diacronema</taxon>
    </lineage>
</organism>
<evidence type="ECO:0000313" key="2">
    <source>
        <dbReference type="Proteomes" id="UP000751190"/>
    </source>
</evidence>
<accession>A0A8J5XLK2</accession>
<name>A0A8J5XLK2_DIALT</name>